<evidence type="ECO:0000313" key="2">
    <source>
        <dbReference type="EMBL" id="OEH78434.1"/>
    </source>
</evidence>
<dbReference type="Proteomes" id="UP000095192">
    <property type="component" value="Unassembled WGS sequence"/>
</dbReference>
<dbReference type="EMBL" id="JROU02000740">
    <property type="protein sequence ID" value="OEH78434.1"/>
    <property type="molecule type" value="Genomic_DNA"/>
</dbReference>
<feature type="region of interest" description="Disordered" evidence="1">
    <location>
        <begin position="1103"/>
        <end position="1126"/>
    </location>
</feature>
<proteinExistence type="predicted"/>
<sequence>MAVPAGSHAHSLDVKDIVQMAQSVSEVSSSTSPPDGSVGFDAGASPPTSAFGGDSRDAVGGQASGEGGPPILALPRSSSPEHDAVGLEAAVTPDDPASKQLQELLLGSGTNTSGNGGYSSSGIREDCSYLKERPGSPPTRISLGRLADWSWFADGASRLHRLALPLRELGPLSASLPVHLQTPVLADDVPLLAFFVVADSPLTTLRLLLFTGSEASDECQERRDITATGSIYTYVSLGDARNFLGPPEGFLGAASADSLFVYVVCSEPCKPHLTAHLNSLSAADTNANKIRCAAEGTGGGFSCSTVSGRASRHSAAHFVLHCTQENGCFRNPGLGEGDILELTLSKKQQVATSSDLQVSSPFVLLAAWDCVPQTVTEVEDKWYDGSSEEDSEEAAAGAQCETIGPQGTIGGTVYLSARAKKDGVLHVLVHLRAYMKASQDFILSVGAPTAITAVSMEQSLDIIMPENSLRLFSFKFEESAFDPAAYCTPQLVPQREGKDKYHPFLVTAFALDGEPPGIACCNASRETHPDPALVGAAWGGVWRACSWGETVTLLPTEPGSAALLFVIAPRRGCMTHACVGVLQSTKEQPECWRTNEAEYNGLVALRVRTDHRRAQAPYGEFICGVRSREASHALFRLTLSSESSKQDPRLFEILDIDNVTFLSLIPYSQSCHYEHAAFSTDKSGGPLTLKLTKQKGPSPAETCVFPCQSALTPLAICSGLPLPNTTPPGSLCAVVESEEDDTVILPLPRLIPDHFYAIRFRLSKWNTSVFSLLLHRQSAADAHVSSVMLHNGVPFFARLQGDWHGGRAFRFGKVDGREGYKAPPIASEAGETGDLSCTLMVTQAHLKDLEAADSPLAFHLSLVTSDTLTDAYVFPPGATVPYTFDANRLTPLSAVIRLERKHAESALQVDPEKAVGLWKILFSTATKDSPVSLQITASVGALADGSVRVHRSPKLQVIESRAQHLMDGVHVAEDISADPSDPNHRKIFIFPLTFSLELAGGVPVESAMRCAATRFGATSVRLFANAVTWGDTEVPKGFKAFPAEAYKLPLPEDPSSIYWPAASQRSIPSVSVLEMLEQGEGSTQLGLEAAYVIVAEGFNSTHAANPVAPDPENRGPSLPETKAPNTAAAAQAAAATPTDAQYDKFSITCSFLRHAIPLAIGEPAEGFLGPEEERLFVLQVLNLSKDIILTLTSGAVGDAGMYVGARRDVSNRHPETVLFYSDDIGDDLVYISRGSPLFRKHCNRRVVEAHGACTFYVLVTAAQPSKFTLTADIDEDEVTFIPLGRSISGVLQPKRHKTFVFANLKQQFDYRVTLNVESGADAFVAVEKAANLRDLTPLSEGSAQWWTDGLASPDIKIHHTKVALQQRALSCTFPDSQAEVAVTEQVSQATKVSQALDLCVLRIDVASPVPQPFSITLDGSHSSAIPVTPIASGAPVRGVLHRGSTDYFRIDLHPTLIETDEDAALKIALESTGCGVSLSLRWPDGEVKAWPYPDNRQIIVTRRARPWTEGFFLLLVRGCVPPLCSGSLVMSTLALCLFASSCRPVGYARKFVVSWPFKANIYSPVAPIKAVHAPSLESAEMCSYELLAKIEASASESPPARVLRTGFPVRGTIRAGIPERFVWSPSVVSEKADAFANELLTLRATSVTHSIDVYAARLQPEQGFPQQPPPGSDPPPGVFKLQPYSDDPNTLYLNIGHAWALVGSEDFETACAPSNLREAKGLKGGMSDEDGPLQSVASCQLLISVFDRHAQEQDMPRDVDFTLVATSRLKDYFIQCAFEEPLDLVLQMFLQTNGVKVLLLSLDNVSADVSLRLTSSDAKLIKEMSAWLDYSESLLSPYSEKRCVLPDRSEMCWKGKSYLLGDQGITDIDILAERRAVHLRRLLYVVIRVETKISPGHEPLLQFVARQQGNFIPLRDNHDEAVYSVEAKAPKFFSFETTWVVAACASAAPVATGLSGGWAGGRVAGGYLIVSLDVDIRSVSYEQHGRFKKAAQDMLQSLSVFVQSCNNETFGRSMWSSNLRPSASLYTDTAYLNEYNQLVAVVENNMHQYNSPVCQYRIGVYSTSPSPVFFRMRASLQHQSTARVLPLGLPMLGYISRKPQMKLRRAGSSAFMFIADYFAIRVWKPANKSERLLLSVQACSGGVGFGWGTNKVQVRIQAEKNPWFLGTLKSIERSQTQEILAKQGLISLVVPSSSLNYVGASVRAASHYRSEGFTGGKSSSFSIRIDPLDSVICLGAENIDVNWRLRTATWLPRLWGEESKRLTADIWWSPLMAVPAVETVIESSSDSGDWGCASHDVAVRGSAVPPDSVEYELFVAKTDKVQGNWLSSCGMYQDTFLLGAAEKISIPEGVLAYSLDLDFESGSGYRSVGLCSVCTGCSAFNSSRLPSDGLELTRTVNSSYGPVPITIGCVDEGPMHEGDPVDVTARVADLPGMGETPWLFCDRS</sequence>
<name>A0A1D3D4S0_9EIME</name>
<dbReference type="InParanoid" id="A0A1D3D4S0"/>
<evidence type="ECO:0000313" key="3">
    <source>
        <dbReference type="Proteomes" id="UP000095192"/>
    </source>
</evidence>
<feature type="compositionally biased region" description="Pro residues" evidence="1">
    <location>
        <begin position="1666"/>
        <end position="1677"/>
    </location>
</feature>
<organism evidence="2 3">
    <name type="scientific">Cyclospora cayetanensis</name>
    <dbReference type="NCBI Taxonomy" id="88456"/>
    <lineage>
        <taxon>Eukaryota</taxon>
        <taxon>Sar</taxon>
        <taxon>Alveolata</taxon>
        <taxon>Apicomplexa</taxon>
        <taxon>Conoidasida</taxon>
        <taxon>Coccidia</taxon>
        <taxon>Eucoccidiorida</taxon>
        <taxon>Eimeriorina</taxon>
        <taxon>Eimeriidae</taxon>
        <taxon>Cyclospora</taxon>
    </lineage>
</organism>
<feature type="compositionally biased region" description="Low complexity" evidence="1">
    <location>
        <begin position="23"/>
        <end position="39"/>
    </location>
</feature>
<feature type="region of interest" description="Disordered" evidence="1">
    <location>
        <begin position="1661"/>
        <end position="1680"/>
    </location>
</feature>
<keyword evidence="3" id="KW-1185">Reference proteome</keyword>
<protein>
    <submittedName>
        <fullName evidence="2">Transmembrane</fullName>
    </submittedName>
</protein>
<keyword evidence="2" id="KW-0812">Transmembrane</keyword>
<dbReference type="VEuPathDB" id="ToxoDB:LOC34617345"/>
<reference evidence="2 3" key="1">
    <citation type="journal article" date="2016" name="BMC Genomics">
        <title>Comparative genomics reveals Cyclospora cayetanensis possesses coccidia-like metabolism and invasion components but unique surface antigens.</title>
        <authorList>
            <person name="Liu S."/>
            <person name="Wang L."/>
            <person name="Zheng H."/>
            <person name="Xu Z."/>
            <person name="Roellig D.M."/>
            <person name="Li N."/>
            <person name="Frace M.A."/>
            <person name="Tang K."/>
            <person name="Arrowood M.J."/>
            <person name="Moss D.M."/>
            <person name="Zhang L."/>
            <person name="Feng Y."/>
            <person name="Xiao L."/>
        </authorList>
    </citation>
    <scope>NUCLEOTIDE SEQUENCE [LARGE SCALE GENOMIC DNA]</scope>
    <source>
        <strain evidence="2 3">CHN_HEN01</strain>
    </source>
</reference>
<feature type="region of interest" description="Disordered" evidence="1">
    <location>
        <begin position="22"/>
        <end position="83"/>
    </location>
</feature>
<dbReference type="VEuPathDB" id="ToxoDB:cyc_00125"/>
<evidence type="ECO:0000256" key="1">
    <source>
        <dbReference type="SAM" id="MobiDB-lite"/>
    </source>
</evidence>
<gene>
    <name evidence="2" type="ORF">cyc_00125</name>
</gene>
<comment type="caution">
    <text evidence="2">The sequence shown here is derived from an EMBL/GenBank/DDBJ whole genome shotgun (WGS) entry which is preliminary data.</text>
</comment>
<accession>A0A1D3D4S0</accession>
<keyword evidence="2" id="KW-0472">Membrane</keyword>